<feature type="non-terminal residue" evidence="1">
    <location>
        <position position="54"/>
    </location>
</feature>
<evidence type="ECO:0000313" key="1">
    <source>
        <dbReference type="EMBL" id="KFQ76285.1"/>
    </source>
</evidence>
<feature type="non-terminal residue" evidence="1">
    <location>
        <position position="1"/>
    </location>
</feature>
<protein>
    <submittedName>
        <fullName evidence="1">Uncharacterized protein</fullName>
    </submittedName>
</protein>
<proteinExistence type="predicted"/>
<gene>
    <name evidence="1" type="ORF">N335_12135</name>
</gene>
<organism evidence="1 2">
    <name type="scientific">Phaethon lepturus</name>
    <name type="common">White-tailed tropicbird</name>
    <dbReference type="NCBI Taxonomy" id="97097"/>
    <lineage>
        <taxon>Eukaryota</taxon>
        <taxon>Metazoa</taxon>
        <taxon>Chordata</taxon>
        <taxon>Craniata</taxon>
        <taxon>Vertebrata</taxon>
        <taxon>Euteleostomi</taxon>
        <taxon>Archelosauria</taxon>
        <taxon>Archosauria</taxon>
        <taxon>Dinosauria</taxon>
        <taxon>Saurischia</taxon>
        <taxon>Theropoda</taxon>
        <taxon>Coelurosauria</taxon>
        <taxon>Aves</taxon>
        <taxon>Neognathae</taxon>
        <taxon>Neoaves</taxon>
        <taxon>Phaethontimorphae</taxon>
        <taxon>Phaethontiformes</taxon>
        <taxon>Phaethontidae</taxon>
        <taxon>Phaethon</taxon>
    </lineage>
</organism>
<evidence type="ECO:0000313" key="2">
    <source>
        <dbReference type="Proteomes" id="UP000053638"/>
    </source>
</evidence>
<keyword evidence="2" id="KW-1185">Reference proteome</keyword>
<dbReference type="EMBL" id="KK455915">
    <property type="protein sequence ID" value="KFQ76285.1"/>
    <property type="molecule type" value="Genomic_DNA"/>
</dbReference>
<dbReference type="Proteomes" id="UP000053638">
    <property type="component" value="Unassembled WGS sequence"/>
</dbReference>
<accession>A0A091TL82</accession>
<reference evidence="1 2" key="1">
    <citation type="submission" date="2014-04" db="EMBL/GenBank/DDBJ databases">
        <title>Genome evolution of avian class.</title>
        <authorList>
            <person name="Zhang G."/>
            <person name="Li C."/>
        </authorList>
    </citation>
    <scope>NUCLEOTIDE SEQUENCE [LARGE SCALE GENOMIC DNA]</scope>
    <source>
        <strain evidence="1">BGI_N335</strain>
    </source>
</reference>
<dbReference type="AlphaFoldDB" id="A0A091TL82"/>
<sequence>GYLRGGVAMDILFPLAIPPWPPPAKSHFSVTSLAKGKTKAQWSCINSFFTQNLL</sequence>
<dbReference type="PhylomeDB" id="A0A091TL82"/>
<name>A0A091TL82_PHALP</name>